<keyword evidence="1" id="KW-0186">Copper</keyword>
<comment type="cofactor">
    <cofactor evidence="1">
        <name>Cu cation</name>
        <dbReference type="ChEBI" id="CHEBI:23378"/>
    </cofactor>
    <text evidence="1">Contains 1 topaquinone per subunit.</text>
</comment>
<evidence type="ECO:0000256" key="1">
    <source>
        <dbReference type="RuleBase" id="RU000672"/>
    </source>
</evidence>
<dbReference type="InterPro" id="IPR036460">
    <property type="entry name" value="Cu_amine_oxidase_C_sf"/>
</dbReference>
<dbReference type="GO" id="GO:0009308">
    <property type="term" value="P:amine metabolic process"/>
    <property type="evidence" value="ECO:0007669"/>
    <property type="project" value="UniProtKB-UniRule"/>
</dbReference>
<accession>A0A377W4U9</accession>
<keyword evidence="1" id="KW-0479">Metal-binding</keyword>
<evidence type="ECO:0000313" key="4">
    <source>
        <dbReference type="Proteomes" id="UP000255099"/>
    </source>
</evidence>
<dbReference type="InterPro" id="IPR015798">
    <property type="entry name" value="Cu_amine_oxidase_C"/>
</dbReference>
<proteinExistence type="inferred from homology"/>
<comment type="PTM">
    <text evidence="1">Topaquinone (TPQ) is generated by copper-dependent autoxidation of a specific tyrosyl residue.</text>
</comment>
<dbReference type="Pfam" id="PF01179">
    <property type="entry name" value="Cu_amine_oxid"/>
    <property type="match status" value="1"/>
</dbReference>
<dbReference type="AlphaFoldDB" id="A0A377W4U9"/>
<organism evidence="3 4">
    <name type="scientific">Klebsiella pneumoniae</name>
    <dbReference type="NCBI Taxonomy" id="573"/>
    <lineage>
        <taxon>Bacteria</taxon>
        <taxon>Pseudomonadati</taxon>
        <taxon>Pseudomonadota</taxon>
        <taxon>Gammaproteobacteria</taxon>
        <taxon>Enterobacterales</taxon>
        <taxon>Enterobacteriaceae</taxon>
        <taxon>Klebsiella/Raoultella group</taxon>
        <taxon>Klebsiella</taxon>
        <taxon>Klebsiella pneumoniae complex</taxon>
    </lineage>
</organism>
<dbReference type="Proteomes" id="UP000255099">
    <property type="component" value="Unassembled WGS sequence"/>
</dbReference>
<keyword evidence="1" id="KW-0801">TPQ</keyword>
<name>A0A377W4U9_KLEPN</name>
<keyword evidence="1 3" id="KW-0560">Oxidoreductase</keyword>
<dbReference type="GO" id="GO:0005507">
    <property type="term" value="F:copper ion binding"/>
    <property type="evidence" value="ECO:0007669"/>
    <property type="project" value="InterPro"/>
</dbReference>
<sequence>MTYNDNGTKRQVMYEGSLGGMIVPYGDPDVGWYFKAYLDSGDYGMGTLTSPIVRGKDAPSNAVLLDETIADYTGKPTTIPGAVAIFETLCRA</sequence>
<dbReference type="EC" id="1.4.3.-" evidence="1"/>
<gene>
    <name evidence="3" type="primary">maoA_3</name>
    <name evidence="3" type="ORF">NCTC9637_03890</name>
</gene>
<dbReference type="PANTHER" id="PTHR10638:SF41">
    <property type="entry name" value="AMINE OXIDASE"/>
    <property type="match status" value="1"/>
</dbReference>
<dbReference type="GO" id="GO:0008131">
    <property type="term" value="F:primary methylamine oxidase activity"/>
    <property type="evidence" value="ECO:0007669"/>
    <property type="project" value="InterPro"/>
</dbReference>
<evidence type="ECO:0000259" key="2">
    <source>
        <dbReference type="Pfam" id="PF01179"/>
    </source>
</evidence>
<evidence type="ECO:0000313" key="3">
    <source>
        <dbReference type="EMBL" id="STT48942.1"/>
    </source>
</evidence>
<dbReference type="SUPFAM" id="SSF49998">
    <property type="entry name" value="Amine oxidase catalytic domain"/>
    <property type="match status" value="1"/>
</dbReference>
<dbReference type="EMBL" id="UGLB01000003">
    <property type="protein sequence ID" value="STT48942.1"/>
    <property type="molecule type" value="Genomic_DNA"/>
</dbReference>
<protein>
    <recommendedName>
        <fullName evidence="1">Amine oxidase</fullName>
        <ecNumber evidence="1">1.4.3.-</ecNumber>
    </recommendedName>
</protein>
<dbReference type="Gene3D" id="2.70.98.20">
    <property type="entry name" value="Copper amine oxidase, catalytic domain"/>
    <property type="match status" value="1"/>
</dbReference>
<comment type="similarity">
    <text evidence="1">Belongs to the copper/topaquinone oxidase family.</text>
</comment>
<dbReference type="GO" id="GO:0048038">
    <property type="term" value="F:quinone binding"/>
    <property type="evidence" value="ECO:0007669"/>
    <property type="project" value="InterPro"/>
</dbReference>
<dbReference type="PANTHER" id="PTHR10638">
    <property type="entry name" value="COPPER AMINE OXIDASE"/>
    <property type="match status" value="1"/>
</dbReference>
<dbReference type="InterPro" id="IPR000269">
    <property type="entry name" value="Cu_amine_oxidase"/>
</dbReference>
<reference evidence="3 4" key="1">
    <citation type="submission" date="2018-06" db="EMBL/GenBank/DDBJ databases">
        <authorList>
            <consortium name="Pathogen Informatics"/>
            <person name="Doyle S."/>
        </authorList>
    </citation>
    <scope>NUCLEOTIDE SEQUENCE [LARGE SCALE GENOMIC DNA]</scope>
    <source>
        <strain evidence="3 4">NCTC9637</strain>
    </source>
</reference>
<feature type="domain" description="Copper amine oxidase catalytic" evidence="2">
    <location>
        <begin position="2"/>
        <end position="88"/>
    </location>
</feature>